<feature type="non-terminal residue" evidence="1">
    <location>
        <position position="1"/>
    </location>
</feature>
<gene>
    <name evidence="1" type="ORF">EDB92DRAFT_1846773</name>
</gene>
<dbReference type="AlphaFoldDB" id="A0AAD4LLQ9"/>
<evidence type="ECO:0008006" key="3">
    <source>
        <dbReference type="Google" id="ProtNLM"/>
    </source>
</evidence>
<keyword evidence="2" id="KW-1185">Reference proteome</keyword>
<dbReference type="Proteomes" id="UP001201163">
    <property type="component" value="Unassembled WGS sequence"/>
</dbReference>
<comment type="caution">
    <text evidence="1">The sequence shown here is derived from an EMBL/GenBank/DDBJ whole genome shotgun (WGS) entry which is preliminary data.</text>
</comment>
<dbReference type="EMBL" id="JAKELL010000012">
    <property type="protein sequence ID" value="KAH8995408.1"/>
    <property type="molecule type" value="Genomic_DNA"/>
</dbReference>
<reference evidence="1" key="1">
    <citation type="submission" date="2022-01" db="EMBL/GenBank/DDBJ databases">
        <title>Comparative genomics reveals a dynamic genome evolution in the ectomycorrhizal milk-cap (Lactarius) mushrooms.</title>
        <authorList>
            <consortium name="DOE Joint Genome Institute"/>
            <person name="Lebreton A."/>
            <person name="Tang N."/>
            <person name="Kuo A."/>
            <person name="LaButti K."/>
            <person name="Drula E."/>
            <person name="Barry K."/>
            <person name="Clum A."/>
            <person name="Lipzen A."/>
            <person name="Mousain D."/>
            <person name="Ng V."/>
            <person name="Wang R."/>
            <person name="Wang X."/>
            <person name="Dai Y."/>
            <person name="Henrissat B."/>
            <person name="Grigoriev I.V."/>
            <person name="Guerin-Laguette A."/>
            <person name="Yu F."/>
            <person name="Martin F.M."/>
        </authorList>
    </citation>
    <scope>NUCLEOTIDE SEQUENCE</scope>
    <source>
        <strain evidence="1">QP</strain>
    </source>
</reference>
<sequence>CARDDVIEDINSIKNGVFLNVIAHGMLGNDLALLMVCRACVVPIQSTPNFAMSTTDIDPTAPPAQKQCISHIFKPGPPGMVPSGSTFQISDIHRFPPAIIFDAVYAGAVLHHFGTQTLKDQGHDCGTYRSQGC</sequence>
<organism evidence="1 2">
    <name type="scientific">Lactarius akahatsu</name>
    <dbReference type="NCBI Taxonomy" id="416441"/>
    <lineage>
        <taxon>Eukaryota</taxon>
        <taxon>Fungi</taxon>
        <taxon>Dikarya</taxon>
        <taxon>Basidiomycota</taxon>
        <taxon>Agaricomycotina</taxon>
        <taxon>Agaricomycetes</taxon>
        <taxon>Russulales</taxon>
        <taxon>Russulaceae</taxon>
        <taxon>Lactarius</taxon>
    </lineage>
</organism>
<proteinExistence type="predicted"/>
<evidence type="ECO:0000313" key="2">
    <source>
        <dbReference type="Proteomes" id="UP001201163"/>
    </source>
</evidence>
<accession>A0AAD4LLQ9</accession>
<evidence type="ECO:0000313" key="1">
    <source>
        <dbReference type="EMBL" id="KAH8995408.1"/>
    </source>
</evidence>
<name>A0AAD4LLQ9_9AGAM</name>
<protein>
    <recommendedName>
        <fullName evidence="3">HNH nuclease domain-containing protein</fullName>
    </recommendedName>
</protein>